<gene>
    <name evidence="2" type="ORF">JDP02_05425</name>
</gene>
<evidence type="ECO:0000313" key="2">
    <source>
        <dbReference type="EMBL" id="MBK3427955.1"/>
    </source>
</evidence>
<dbReference type="AlphaFoldDB" id="A0A7Y9ZV86"/>
<dbReference type="SUPFAM" id="SSF53067">
    <property type="entry name" value="Actin-like ATPase domain"/>
    <property type="match status" value="1"/>
</dbReference>
<organism evidence="2 3">
    <name type="scientific">Corynebacterium tuberculostearicum</name>
    <dbReference type="NCBI Taxonomy" id="38304"/>
    <lineage>
        <taxon>Bacteria</taxon>
        <taxon>Bacillati</taxon>
        <taxon>Actinomycetota</taxon>
        <taxon>Actinomycetes</taxon>
        <taxon>Mycobacteriales</taxon>
        <taxon>Corynebacteriaceae</taxon>
        <taxon>Corynebacterium</taxon>
    </lineage>
</organism>
<dbReference type="Proteomes" id="UP000603369">
    <property type="component" value="Unassembled WGS sequence"/>
</dbReference>
<dbReference type="NCBIfam" id="NF045942">
    <property type="entry name" value="PolPhglucPhase"/>
    <property type="match status" value="1"/>
</dbReference>
<accession>A0A7Y9ZV86</accession>
<reference evidence="2 3" key="1">
    <citation type="submission" date="2020-12" db="EMBL/GenBank/DDBJ databases">
        <title>Draft genome sequence of the commensal strain Corynebacterium tuberculostearicum MFP09/CIP 102622 isolated from human skin.</title>
        <authorList>
            <person name="Boukerb A.M."/>
            <person name="Janvier X."/>
            <person name="Feuilloley M.G.J."/>
            <person name="Groboillot A."/>
        </authorList>
    </citation>
    <scope>NUCLEOTIDE SEQUENCE [LARGE SCALE GENOMIC DNA]</scope>
    <source>
        <strain evidence="2 3">CIP 102622</strain>
    </source>
</reference>
<dbReference type="InterPro" id="IPR000600">
    <property type="entry name" value="ROK"/>
</dbReference>
<sequence>MTTLSGHSFGIDIGGSGIKGAEVDLATGEFVGERLKIATPQPSTPHEVAKVVAQIVQEKQWDGPVGITLPSVVRNQEVETAANISKDWIGVNATELFADYLDADFAVLNDADAAGLAEVAYGEDIAKQGSVIFLTLGTGIGSAFFLDGQLFPNTELGHLTVGDDEAEKIASSAVKDREGLKYKQWTKRLNKVLAEYEKLFNPQAFLIGGGISRKFEKWGPHLDIETPVMPAQLRNRAGIVGAAMAAVDGLKP</sequence>
<name>A0A7Y9ZV86_9CORY</name>
<dbReference type="CDD" id="cd24058">
    <property type="entry name" value="ASKHA_NBD_ROK_PPGK"/>
    <property type="match status" value="1"/>
</dbReference>
<evidence type="ECO:0000256" key="1">
    <source>
        <dbReference type="ARBA" id="ARBA00006479"/>
    </source>
</evidence>
<dbReference type="EMBL" id="JAEHFL010000006">
    <property type="protein sequence ID" value="MBK3427955.1"/>
    <property type="molecule type" value="Genomic_DNA"/>
</dbReference>
<dbReference type="InterPro" id="IPR043129">
    <property type="entry name" value="ATPase_NBD"/>
</dbReference>
<comment type="caution">
    <text evidence="2">The sequence shown here is derived from an EMBL/GenBank/DDBJ whole genome shotgun (WGS) entry which is preliminary data.</text>
</comment>
<comment type="similarity">
    <text evidence="1">Belongs to the ROK (NagC/XylR) family.</text>
</comment>
<keyword evidence="3" id="KW-1185">Reference proteome</keyword>
<dbReference type="Gene3D" id="3.30.420.40">
    <property type="match status" value="2"/>
</dbReference>
<evidence type="ECO:0000313" key="3">
    <source>
        <dbReference type="Proteomes" id="UP000603369"/>
    </source>
</evidence>
<protein>
    <submittedName>
        <fullName evidence="2">ROK family protein</fullName>
    </submittedName>
</protein>
<dbReference type="Pfam" id="PF00480">
    <property type="entry name" value="ROK"/>
    <property type="match status" value="1"/>
</dbReference>
<proteinExistence type="inferred from homology"/>
<dbReference type="PANTHER" id="PTHR18964:SF146">
    <property type="entry name" value="POLYPHOSPHATE GLUCOKINASE"/>
    <property type="match status" value="1"/>
</dbReference>
<dbReference type="PANTHER" id="PTHR18964">
    <property type="entry name" value="ROK (REPRESSOR, ORF, KINASE) FAMILY"/>
    <property type="match status" value="1"/>
</dbReference>
<dbReference type="RefSeq" id="WP_179386598.1">
    <property type="nucleotide sequence ID" value="NZ_CP068156.1"/>
</dbReference>
<dbReference type="GeneID" id="78320189"/>